<feature type="region of interest" description="Disordered" evidence="2">
    <location>
        <begin position="303"/>
        <end position="420"/>
    </location>
</feature>
<name>A0A9W9ZS79_9CNID</name>
<feature type="compositionally biased region" description="Low complexity" evidence="2">
    <location>
        <begin position="336"/>
        <end position="356"/>
    </location>
</feature>
<dbReference type="AlphaFoldDB" id="A0A9W9ZS79"/>
<protein>
    <submittedName>
        <fullName evidence="3">Uncharacterized protein</fullName>
    </submittedName>
</protein>
<feature type="compositionally biased region" description="Pro residues" evidence="2">
    <location>
        <begin position="182"/>
        <end position="192"/>
    </location>
</feature>
<dbReference type="SUPFAM" id="SSF56349">
    <property type="entry name" value="DNA breaking-rejoining enzymes"/>
    <property type="match status" value="1"/>
</dbReference>
<dbReference type="InterPro" id="IPR013762">
    <property type="entry name" value="Integrase-like_cat_sf"/>
</dbReference>
<dbReference type="Gene3D" id="1.10.443.10">
    <property type="entry name" value="Intergrase catalytic core"/>
    <property type="match status" value="1"/>
</dbReference>
<feature type="compositionally biased region" description="Basic residues" evidence="2">
    <location>
        <begin position="213"/>
        <end position="222"/>
    </location>
</feature>
<keyword evidence="4" id="KW-1185">Reference proteome</keyword>
<feature type="compositionally biased region" description="Acidic residues" evidence="2">
    <location>
        <begin position="397"/>
        <end position="420"/>
    </location>
</feature>
<evidence type="ECO:0000313" key="3">
    <source>
        <dbReference type="EMBL" id="KAJ7386018.1"/>
    </source>
</evidence>
<dbReference type="OrthoDB" id="5990091at2759"/>
<keyword evidence="1" id="KW-0233">DNA recombination</keyword>
<organism evidence="3 4">
    <name type="scientific">Desmophyllum pertusum</name>
    <dbReference type="NCBI Taxonomy" id="174260"/>
    <lineage>
        <taxon>Eukaryota</taxon>
        <taxon>Metazoa</taxon>
        <taxon>Cnidaria</taxon>
        <taxon>Anthozoa</taxon>
        <taxon>Hexacorallia</taxon>
        <taxon>Scleractinia</taxon>
        <taxon>Caryophylliina</taxon>
        <taxon>Caryophylliidae</taxon>
        <taxon>Desmophyllum</taxon>
    </lineage>
</organism>
<sequence>MSQVDQMIALCRRGMNEDQDAFDRLGLSNASFNPPRFGHTKDITLQMRYTSAIHTGLAAKKLGMAFLEHQCMYTMEYIQAIATQQNLRLVHDIDNQDVCEVMLALLQEEKGRVESESASTDTPPHPPPAPTVVSTDTPPHPPPAPTVVSTDAPHPPPPAPTHVSTGTPPHPPTEPTLVSTGAPPPPPPPPAPTHVSTGANPLPAHDEPPNVKSKAKKAKKGKGVSQKGKKGEDKIGSVLEESEVSEDESASNKKRRTHKLDKNSHQYRTAMKMVRRYEGKTAVMLWEKKKKAQIFHKRVNAPVKRKTATVEDSCSEDEPSTSKRRRIYEPLKKSGLDLLQQEAAAESESGSESDASYVPDIIPGTPTTRRSVFSKAERDAVPEEDQEEKSNGKGDVEEVEVPEEEEWQIEEDDEDDDDELDTKEFQNLTEYYETAKGKTCRESLLILFCDHLKNILGGCKKDTQAILHTQHVRKILEVLDPKQEDEHVESISRNGGIDVWKMWAKPILDENRKRPGTIRSYLCSLGKFCEFIVDQVKHKVSGFPKMDAEAVADISNVISRFKAMFSSVSKVYSHEKWEKQLDNEEKAVDLSVAENIMEMEPAKQAIKYLQLSFYDILPTEKEFLIVRDFLIARLALENCQRPGPLENAVLNDLKRAKLVEGRYVMRISKHKTASTGPAPITISLNLMTNIQAYVENMRPHYAAKDVDHLFVTREGVAFTNASIGKRITSWWKKATGQKITATQVRKMGSSETMDLPIEEQACVQTVMTHRRRTAEEHYQLTKKTRQAVRGAEALQKQLKTADSIATVPPKASESPKASDISQM</sequence>
<evidence type="ECO:0000256" key="2">
    <source>
        <dbReference type="SAM" id="MobiDB-lite"/>
    </source>
</evidence>
<feature type="compositionally biased region" description="Acidic residues" evidence="2">
    <location>
        <begin position="240"/>
        <end position="249"/>
    </location>
</feature>
<accession>A0A9W9ZS79</accession>
<comment type="caution">
    <text evidence="3">The sequence shown here is derived from an EMBL/GenBank/DDBJ whole genome shotgun (WGS) entry which is preliminary data.</text>
</comment>
<evidence type="ECO:0000256" key="1">
    <source>
        <dbReference type="ARBA" id="ARBA00023172"/>
    </source>
</evidence>
<dbReference type="InterPro" id="IPR018247">
    <property type="entry name" value="EF_Hand_1_Ca_BS"/>
</dbReference>
<dbReference type="GO" id="GO:0006310">
    <property type="term" value="P:DNA recombination"/>
    <property type="evidence" value="ECO:0007669"/>
    <property type="project" value="UniProtKB-KW"/>
</dbReference>
<reference evidence="3" key="1">
    <citation type="submission" date="2023-01" db="EMBL/GenBank/DDBJ databases">
        <title>Genome assembly of the deep-sea coral Lophelia pertusa.</title>
        <authorList>
            <person name="Herrera S."/>
            <person name="Cordes E."/>
        </authorList>
    </citation>
    <scope>NUCLEOTIDE SEQUENCE</scope>
    <source>
        <strain evidence="3">USNM1676648</strain>
        <tissue evidence="3">Polyp</tissue>
    </source>
</reference>
<gene>
    <name evidence="3" type="ORF">OS493_012351</name>
</gene>
<proteinExistence type="predicted"/>
<dbReference type="Proteomes" id="UP001163046">
    <property type="component" value="Unassembled WGS sequence"/>
</dbReference>
<dbReference type="EMBL" id="MU825878">
    <property type="protein sequence ID" value="KAJ7386018.1"/>
    <property type="molecule type" value="Genomic_DNA"/>
</dbReference>
<dbReference type="InterPro" id="IPR011010">
    <property type="entry name" value="DNA_brk_join_enz"/>
</dbReference>
<feature type="region of interest" description="Disordered" evidence="2">
    <location>
        <begin position="111"/>
        <end position="268"/>
    </location>
</feature>
<feature type="region of interest" description="Disordered" evidence="2">
    <location>
        <begin position="798"/>
        <end position="823"/>
    </location>
</feature>
<dbReference type="GO" id="GO:0003677">
    <property type="term" value="F:DNA binding"/>
    <property type="evidence" value="ECO:0007669"/>
    <property type="project" value="InterPro"/>
</dbReference>
<dbReference type="GO" id="GO:0015074">
    <property type="term" value="P:DNA integration"/>
    <property type="evidence" value="ECO:0007669"/>
    <property type="project" value="InterPro"/>
</dbReference>
<dbReference type="PROSITE" id="PS00018">
    <property type="entry name" value="EF_HAND_1"/>
    <property type="match status" value="1"/>
</dbReference>
<evidence type="ECO:0000313" key="4">
    <source>
        <dbReference type="Proteomes" id="UP001163046"/>
    </source>
</evidence>